<keyword evidence="3" id="KW-0813">Transport</keyword>
<comment type="similarity">
    <text evidence="2">Belongs to the ABC transporter superfamily.</text>
</comment>
<reference evidence="8 9" key="1">
    <citation type="journal article" date="2019" name="Int. J. Syst. Evol. Microbiol.">
        <title>The Global Catalogue of Microorganisms (GCM) 10K type strain sequencing project: providing services to taxonomists for standard genome sequencing and annotation.</title>
        <authorList>
            <consortium name="The Broad Institute Genomics Platform"/>
            <consortium name="The Broad Institute Genome Sequencing Center for Infectious Disease"/>
            <person name="Wu L."/>
            <person name="Ma J."/>
        </authorList>
    </citation>
    <scope>NUCLEOTIDE SEQUENCE [LARGE SCALE GENOMIC DNA]</scope>
    <source>
        <strain evidence="8 9">JCM 14718</strain>
    </source>
</reference>
<name>A0ABN2J3A3_9ACTN</name>
<dbReference type="Proteomes" id="UP001500618">
    <property type="component" value="Unassembled WGS sequence"/>
</dbReference>
<dbReference type="EMBL" id="BAAANY010000042">
    <property type="protein sequence ID" value="GAA1717134.1"/>
    <property type="molecule type" value="Genomic_DNA"/>
</dbReference>
<dbReference type="InterPro" id="IPR050763">
    <property type="entry name" value="ABC_transporter_ATP-binding"/>
</dbReference>
<evidence type="ECO:0000256" key="2">
    <source>
        <dbReference type="ARBA" id="ARBA00005417"/>
    </source>
</evidence>
<comment type="subcellular location">
    <subcellularLocation>
        <location evidence="1">Cell membrane</location>
        <topology evidence="1">Peripheral membrane protein</topology>
    </subcellularLocation>
</comment>
<organism evidence="8 9">
    <name type="scientific">Fodinicola feengrottensis</name>
    <dbReference type="NCBI Taxonomy" id="435914"/>
    <lineage>
        <taxon>Bacteria</taxon>
        <taxon>Bacillati</taxon>
        <taxon>Actinomycetota</taxon>
        <taxon>Actinomycetes</taxon>
        <taxon>Mycobacteriales</taxon>
        <taxon>Fodinicola</taxon>
    </lineage>
</organism>
<dbReference type="InterPro" id="IPR003439">
    <property type="entry name" value="ABC_transporter-like_ATP-bd"/>
</dbReference>
<dbReference type="SMART" id="SM00382">
    <property type="entry name" value="AAA"/>
    <property type="match status" value="1"/>
</dbReference>
<feature type="domain" description="ABC transporter" evidence="7">
    <location>
        <begin position="2"/>
        <end position="232"/>
    </location>
</feature>
<dbReference type="PANTHER" id="PTHR42711">
    <property type="entry name" value="ABC TRANSPORTER ATP-BINDING PROTEIN"/>
    <property type="match status" value="1"/>
</dbReference>
<dbReference type="SUPFAM" id="SSF52540">
    <property type="entry name" value="P-loop containing nucleoside triphosphate hydrolases"/>
    <property type="match status" value="1"/>
</dbReference>
<sequence>MLIAENLVKTYGRVTALDGFSLTVGKGEIVGLIGHNGAGKSTFVHAVTGLERADSGRIEVAGVDAVRHPRKARARIGVSPQETAFYPTVTVAAQLRLFGSLAGLSGFELRRQVASVAEELDLGSVLERRAAQLSGGQQRRTQAACALIGHPDVLLLDEPTVGADPETRRALLSAVRARAAAGAAVVYTTHYLPELVDLGASLAIVHGGRIVRRGSQSALLNGLPSHLRVGFDGPVPAALATSGELIDGQLDIVSLAPAQELASLLARGHVPAVVDIQRPSLDDLFHAIVEEARDAA</sequence>
<proteinExistence type="inferred from homology"/>
<keyword evidence="4" id="KW-0547">Nucleotide-binding</keyword>
<evidence type="ECO:0000256" key="4">
    <source>
        <dbReference type="ARBA" id="ARBA00022741"/>
    </source>
</evidence>
<keyword evidence="9" id="KW-1185">Reference proteome</keyword>
<dbReference type="Pfam" id="PF00005">
    <property type="entry name" value="ABC_tran"/>
    <property type="match status" value="1"/>
</dbReference>
<evidence type="ECO:0000256" key="1">
    <source>
        <dbReference type="ARBA" id="ARBA00004202"/>
    </source>
</evidence>
<dbReference type="Gene3D" id="3.40.50.300">
    <property type="entry name" value="P-loop containing nucleotide triphosphate hydrolases"/>
    <property type="match status" value="1"/>
</dbReference>
<evidence type="ECO:0000313" key="9">
    <source>
        <dbReference type="Proteomes" id="UP001500618"/>
    </source>
</evidence>
<keyword evidence="5" id="KW-0067">ATP-binding</keyword>
<evidence type="ECO:0000259" key="7">
    <source>
        <dbReference type="PROSITE" id="PS50893"/>
    </source>
</evidence>
<dbReference type="RefSeq" id="WP_344314976.1">
    <property type="nucleotide sequence ID" value="NZ_BAAANY010000042.1"/>
</dbReference>
<evidence type="ECO:0000313" key="8">
    <source>
        <dbReference type="EMBL" id="GAA1717134.1"/>
    </source>
</evidence>
<dbReference type="InterPro" id="IPR027417">
    <property type="entry name" value="P-loop_NTPase"/>
</dbReference>
<evidence type="ECO:0000256" key="6">
    <source>
        <dbReference type="ARBA" id="ARBA00023251"/>
    </source>
</evidence>
<dbReference type="PROSITE" id="PS50893">
    <property type="entry name" value="ABC_TRANSPORTER_2"/>
    <property type="match status" value="1"/>
</dbReference>
<protein>
    <recommendedName>
        <fullName evidence="7">ABC transporter domain-containing protein</fullName>
    </recommendedName>
</protein>
<accession>A0ABN2J3A3</accession>
<dbReference type="InterPro" id="IPR003593">
    <property type="entry name" value="AAA+_ATPase"/>
</dbReference>
<keyword evidence="6" id="KW-0046">Antibiotic resistance</keyword>
<comment type="caution">
    <text evidence="8">The sequence shown here is derived from an EMBL/GenBank/DDBJ whole genome shotgun (WGS) entry which is preliminary data.</text>
</comment>
<dbReference type="PANTHER" id="PTHR42711:SF5">
    <property type="entry name" value="ABC TRANSPORTER ATP-BINDING PROTEIN NATA"/>
    <property type="match status" value="1"/>
</dbReference>
<gene>
    <name evidence="8" type="ORF">GCM10009765_77070</name>
</gene>
<evidence type="ECO:0000256" key="5">
    <source>
        <dbReference type="ARBA" id="ARBA00022840"/>
    </source>
</evidence>
<evidence type="ECO:0000256" key="3">
    <source>
        <dbReference type="ARBA" id="ARBA00022448"/>
    </source>
</evidence>